<name>A0A067QPP8_ZOONE</name>
<evidence type="ECO:0000313" key="3">
    <source>
        <dbReference type="EMBL" id="KDQ88566.1"/>
    </source>
</evidence>
<keyword evidence="4" id="KW-1185">Reference proteome</keyword>
<proteinExistence type="predicted"/>
<dbReference type="Pfam" id="PF00443">
    <property type="entry name" value="UCH"/>
    <property type="match status" value="1"/>
</dbReference>
<dbReference type="OrthoDB" id="292964at2759"/>
<evidence type="ECO:0000259" key="2">
    <source>
        <dbReference type="PROSITE" id="PS50235"/>
    </source>
</evidence>
<evidence type="ECO:0000256" key="1">
    <source>
        <dbReference type="SAM" id="MobiDB-lite"/>
    </source>
</evidence>
<feature type="compositionally biased region" description="Polar residues" evidence="1">
    <location>
        <begin position="61"/>
        <end position="74"/>
    </location>
</feature>
<dbReference type="CDD" id="cd02257">
    <property type="entry name" value="Peptidase_C19"/>
    <property type="match status" value="1"/>
</dbReference>
<dbReference type="GO" id="GO:0004843">
    <property type="term" value="F:cysteine-type deubiquitinase activity"/>
    <property type="evidence" value="ECO:0007669"/>
    <property type="project" value="InterPro"/>
</dbReference>
<organism evidence="3 4">
    <name type="scientific">Zootermopsis nevadensis</name>
    <name type="common">Dampwood termite</name>
    <dbReference type="NCBI Taxonomy" id="136037"/>
    <lineage>
        <taxon>Eukaryota</taxon>
        <taxon>Metazoa</taxon>
        <taxon>Ecdysozoa</taxon>
        <taxon>Arthropoda</taxon>
        <taxon>Hexapoda</taxon>
        <taxon>Insecta</taxon>
        <taxon>Pterygota</taxon>
        <taxon>Neoptera</taxon>
        <taxon>Polyneoptera</taxon>
        <taxon>Dictyoptera</taxon>
        <taxon>Blattodea</taxon>
        <taxon>Blattoidea</taxon>
        <taxon>Termitoidae</taxon>
        <taxon>Termopsidae</taxon>
        <taxon>Zootermopsis</taxon>
    </lineage>
</organism>
<evidence type="ECO:0000313" key="4">
    <source>
        <dbReference type="Proteomes" id="UP000027135"/>
    </source>
</evidence>
<dbReference type="InterPro" id="IPR028889">
    <property type="entry name" value="USP"/>
</dbReference>
<dbReference type="SUPFAM" id="SSF54001">
    <property type="entry name" value="Cysteine proteinases"/>
    <property type="match status" value="1"/>
</dbReference>
<keyword evidence="3" id="KW-0378">Hydrolase</keyword>
<dbReference type="Proteomes" id="UP000027135">
    <property type="component" value="Unassembled WGS sequence"/>
</dbReference>
<feature type="region of interest" description="Disordered" evidence="1">
    <location>
        <begin position="54"/>
        <end position="140"/>
    </location>
</feature>
<dbReference type="InterPro" id="IPR001394">
    <property type="entry name" value="Peptidase_C19_UCH"/>
</dbReference>
<sequence>MITHSGSSVESGHYTAVARMSGHYFEFDDEVVRRLSGLEVLDTDTYILLYEREPHVEPEVSSASQKSKRCTTSTRRMKPIRRYFSGKADALPMPPGKDKDSDALRMQQPALSRELRPQPSPQQQEPSAKRRKIEIPVLKR</sequence>
<dbReference type="EMBL" id="KK853735">
    <property type="protein sequence ID" value="KDQ88566.1"/>
    <property type="molecule type" value="Genomic_DNA"/>
</dbReference>
<feature type="domain" description="USP" evidence="2">
    <location>
        <begin position="1"/>
        <end position="53"/>
    </location>
</feature>
<reference evidence="3 4" key="1">
    <citation type="journal article" date="2014" name="Nat. Commun.">
        <title>Molecular traces of alternative social organization in a termite genome.</title>
        <authorList>
            <person name="Terrapon N."/>
            <person name="Li C."/>
            <person name="Robertson H.M."/>
            <person name="Ji L."/>
            <person name="Meng X."/>
            <person name="Booth W."/>
            <person name="Chen Z."/>
            <person name="Childers C.P."/>
            <person name="Glastad K.M."/>
            <person name="Gokhale K."/>
            <person name="Gowin J."/>
            <person name="Gronenberg W."/>
            <person name="Hermansen R.A."/>
            <person name="Hu H."/>
            <person name="Hunt B.G."/>
            <person name="Huylmans A.K."/>
            <person name="Khalil S.M."/>
            <person name="Mitchell R.D."/>
            <person name="Munoz-Torres M.C."/>
            <person name="Mustard J.A."/>
            <person name="Pan H."/>
            <person name="Reese J.T."/>
            <person name="Scharf M.E."/>
            <person name="Sun F."/>
            <person name="Vogel H."/>
            <person name="Xiao J."/>
            <person name="Yang W."/>
            <person name="Yang Z."/>
            <person name="Yang Z."/>
            <person name="Zhou J."/>
            <person name="Zhu J."/>
            <person name="Brent C.S."/>
            <person name="Elsik C.G."/>
            <person name="Goodisman M.A."/>
            <person name="Liberles D.A."/>
            <person name="Roe R.M."/>
            <person name="Vargo E.L."/>
            <person name="Vilcinskas A."/>
            <person name="Wang J."/>
            <person name="Bornberg-Bauer E."/>
            <person name="Korb J."/>
            <person name="Zhang G."/>
            <person name="Liebig J."/>
        </authorList>
    </citation>
    <scope>NUCLEOTIDE SEQUENCE [LARGE SCALE GENOMIC DNA]</scope>
    <source>
        <tissue evidence="3">Whole organism</tissue>
    </source>
</reference>
<accession>A0A067QPP8</accession>
<dbReference type="InParanoid" id="A0A067QPP8"/>
<gene>
    <name evidence="3" type="ORF">L798_06850</name>
</gene>
<dbReference type="InterPro" id="IPR038765">
    <property type="entry name" value="Papain-like_cys_pep_sf"/>
</dbReference>
<protein>
    <submittedName>
        <fullName evidence="3">Ubiquitin carboxyl-terminal hydrolase 36</fullName>
    </submittedName>
</protein>
<dbReference type="PROSITE" id="PS50235">
    <property type="entry name" value="USP_3"/>
    <property type="match status" value="1"/>
</dbReference>
<dbReference type="AlphaFoldDB" id="A0A067QPP8"/>
<dbReference type="Gene3D" id="3.90.70.10">
    <property type="entry name" value="Cysteine proteinases"/>
    <property type="match status" value="1"/>
</dbReference>
<dbReference type="GO" id="GO:0016579">
    <property type="term" value="P:protein deubiquitination"/>
    <property type="evidence" value="ECO:0007669"/>
    <property type="project" value="InterPro"/>
</dbReference>
<dbReference type="STRING" id="136037.A0A067QPP8"/>